<reference evidence="7 8" key="1">
    <citation type="submission" date="2019-02" db="EMBL/GenBank/DDBJ databases">
        <authorList>
            <person name="Manzano-Marin A."/>
            <person name="Manzano-Marin A."/>
        </authorList>
    </citation>
    <scope>NUCLEOTIDE SEQUENCE [LARGE SCALE GENOMIC DNA]</scope>
    <source>
        <strain evidence="7 8">ErCisplendens/pseudotsugae</strain>
    </source>
</reference>
<dbReference type="PANTHER" id="PTHR43042:SF3">
    <property type="entry name" value="RIBOSOMAL RNA LARGE SUBUNIT METHYLTRANSFERASE YWBD-RELATED"/>
    <property type="match status" value="1"/>
</dbReference>
<evidence type="ECO:0000256" key="4">
    <source>
        <dbReference type="ARBA" id="ARBA00022691"/>
    </source>
</evidence>
<dbReference type="PANTHER" id="PTHR43042">
    <property type="entry name" value="SAM-DEPENDENT METHYLTRANSFERASE"/>
    <property type="match status" value="1"/>
</dbReference>
<dbReference type="CDD" id="cd02440">
    <property type="entry name" value="AdoMet_MTases"/>
    <property type="match status" value="1"/>
</dbReference>
<feature type="domain" description="S-adenosylmethionine-dependent methyltransferase" evidence="6">
    <location>
        <begin position="175"/>
        <end position="323"/>
    </location>
</feature>
<keyword evidence="4" id="KW-0949">S-adenosyl-L-methionine</keyword>
<dbReference type="Proteomes" id="UP000294338">
    <property type="component" value="Chromosome 1"/>
</dbReference>
<protein>
    <submittedName>
        <fullName evidence="7">Ribosomal RNA large subunit methyltransferase K/L, partial</fullName>
        <ecNumber evidence="7">2.1.1.264</ecNumber>
    </submittedName>
</protein>
<dbReference type="SUPFAM" id="SSF53335">
    <property type="entry name" value="S-adenosyl-L-methionine-dependent methyltransferases"/>
    <property type="match status" value="1"/>
</dbReference>
<keyword evidence="2 7" id="KW-0489">Methyltransferase</keyword>
<dbReference type="InterPro" id="IPR029063">
    <property type="entry name" value="SAM-dependent_MTases_sf"/>
</dbReference>
<dbReference type="Gene3D" id="3.40.50.150">
    <property type="entry name" value="Vaccinia Virus protein VP39"/>
    <property type="match status" value="1"/>
</dbReference>
<dbReference type="GO" id="GO:0032259">
    <property type="term" value="P:methylation"/>
    <property type="evidence" value="ECO:0007669"/>
    <property type="project" value="UniProtKB-KW"/>
</dbReference>
<dbReference type="EC" id="2.1.1.264" evidence="7"/>
<dbReference type="GO" id="GO:0006364">
    <property type="term" value="P:rRNA processing"/>
    <property type="evidence" value="ECO:0007669"/>
    <property type="project" value="UniProtKB-KW"/>
</dbReference>
<dbReference type="GO" id="GO:0003723">
    <property type="term" value="F:RNA binding"/>
    <property type="evidence" value="ECO:0007669"/>
    <property type="project" value="UniProtKB-KW"/>
</dbReference>
<evidence type="ECO:0000259" key="6">
    <source>
        <dbReference type="Pfam" id="PF10672"/>
    </source>
</evidence>
<evidence type="ECO:0000256" key="1">
    <source>
        <dbReference type="ARBA" id="ARBA00022552"/>
    </source>
</evidence>
<dbReference type="GO" id="GO:0008168">
    <property type="term" value="F:methyltransferase activity"/>
    <property type="evidence" value="ECO:0007669"/>
    <property type="project" value="UniProtKB-KW"/>
</dbReference>
<dbReference type="RefSeq" id="WP_197095139.1">
    <property type="nucleotide sequence ID" value="NZ_LR217705.1"/>
</dbReference>
<evidence type="ECO:0000313" key="8">
    <source>
        <dbReference type="Proteomes" id="UP000294338"/>
    </source>
</evidence>
<proteinExistence type="predicted"/>
<keyword evidence="1" id="KW-0698">rRNA processing</keyword>
<evidence type="ECO:0000256" key="3">
    <source>
        <dbReference type="ARBA" id="ARBA00022679"/>
    </source>
</evidence>
<dbReference type="AlphaFoldDB" id="A0A451D4H1"/>
<dbReference type="Gene3D" id="3.30.750.80">
    <property type="entry name" value="RNA methyltransferase domain (HRMD) like"/>
    <property type="match status" value="1"/>
</dbReference>
<evidence type="ECO:0000313" key="7">
    <source>
        <dbReference type="EMBL" id="VFP80495.1"/>
    </source>
</evidence>
<keyword evidence="5" id="KW-0694">RNA-binding</keyword>
<dbReference type="EMBL" id="LR217705">
    <property type="protein sequence ID" value="VFP80495.1"/>
    <property type="molecule type" value="Genomic_DNA"/>
</dbReference>
<evidence type="ECO:0000256" key="5">
    <source>
        <dbReference type="ARBA" id="ARBA00022884"/>
    </source>
</evidence>
<dbReference type="InterPro" id="IPR019614">
    <property type="entry name" value="SAM-dep_methyl-trfase"/>
</dbReference>
<accession>A0A451D4H1</accession>
<evidence type="ECO:0000256" key="2">
    <source>
        <dbReference type="ARBA" id="ARBA00022603"/>
    </source>
</evidence>
<name>A0A451D4H1_9GAMM</name>
<organism evidence="7 8">
    <name type="scientific">Candidatus Erwinia haradaeae</name>
    <dbReference type="NCBI Taxonomy" id="1922217"/>
    <lineage>
        <taxon>Bacteria</taxon>
        <taxon>Pseudomonadati</taxon>
        <taxon>Pseudomonadota</taxon>
        <taxon>Gammaproteobacteria</taxon>
        <taxon>Enterobacterales</taxon>
        <taxon>Erwiniaceae</taxon>
        <taxon>Erwinia</taxon>
    </lineage>
</organism>
<dbReference type="Pfam" id="PF10672">
    <property type="entry name" value="Methyltrans_SAM"/>
    <property type="match status" value="1"/>
</dbReference>
<keyword evidence="3 7" id="KW-0808">Transferase</keyword>
<sequence>MKIYNELYNISLLDSITQNFSYYQQQINNQLKDIHGIQEYIQKYNQIIDQKKDIYVNQYVIDYANRLRKNIKKLDTWARIQGIECYRIYDRDLPDCKVSVDRYGNWIVIHEYAPPTTINTFKTLQHLLNIISTTLEVLKQPVNRVVLKTRIKQKGKERQYKKIDQNDNYLLVAEFDAKLLVNLTDYIDTGLFLDQRIIRKILGKLSRGKDFLNLFSYTGSASVYAGLGGALSTTSIDMSHTYLAWAKRNMCLNGLSGNKHYFVRANCLHWIRHATEKFDIIFVNPPTFSNSKKMNRSFDVQRDYLELLWYLKRLLRMHGKIFFSNNKHGFKMHLFGLESIGMIATEITAKIQSKDFTHAHSIIKCWIITHSSKD</sequence>
<gene>
    <name evidence="7" type="primary">rlmL</name>
    <name evidence="7" type="ORF">ERCISPPS3390_366</name>
</gene>